<keyword evidence="1" id="KW-0732">Signal</keyword>
<feature type="chain" id="PRO_5022964773" evidence="1">
    <location>
        <begin position="26"/>
        <end position="454"/>
    </location>
</feature>
<name>A0A5C4YD65_9DEIO</name>
<accession>A0A5C4YD65</accession>
<gene>
    <name evidence="2" type="ORF">FHR04_01300</name>
</gene>
<dbReference type="Gene3D" id="3.40.190.10">
    <property type="entry name" value="Periplasmic binding protein-like II"/>
    <property type="match status" value="1"/>
</dbReference>
<dbReference type="PANTHER" id="PTHR43649:SF12">
    <property type="entry name" value="DIACETYLCHITOBIOSE BINDING PROTEIN DASA"/>
    <property type="match status" value="1"/>
</dbReference>
<dbReference type="EMBL" id="VDMO01000001">
    <property type="protein sequence ID" value="TNM73089.1"/>
    <property type="molecule type" value="Genomic_DNA"/>
</dbReference>
<proteinExistence type="predicted"/>
<sequence length="454" mass="50766">MGGLMRKRVLLLSALLFPALSTASAQQKITLTWWINPWRIAPPGFPEGKTPTGEEFPKYISDQFMKKYPNVTVKYEVVPNQGFREKVTASIFAGNPPDVLRPIGFDTNLVKQNLLEPIDKYLTAEDRLDFLPYALNEGKVNGNYYMWPWNNSNNGMGSTMLLNPKIFAERKVALPKAPYRNWTLEQWLAAAQKLTFDRNGDGKTDVYAITLAAQDTENMLGWLNRFGGQLVNDQGTAFVINSKEGVAALQFMVDLIHKYKVAPDGASGLGVYDTIDNLHQGRAAMGYGGIYEIGRIDRYVKEGKLKDPINVLVAPFPNDPKTGPVAYQTSGGFVVFKQKDPYKQKMAMELARFITNKENDKLLEDLLYFSARKSVNKGFDFKGIAAYTDVRPQVTVYLNAIKSGKPYYGPSSIDVQPAMKYFTAAMQAALSKQKTPKQALDDFVAQATPLVFKK</sequence>
<dbReference type="OrthoDB" id="9798191at2"/>
<evidence type="ECO:0000313" key="2">
    <source>
        <dbReference type="EMBL" id="TNM73089.1"/>
    </source>
</evidence>
<protein>
    <submittedName>
        <fullName evidence="2">Extracellular solute-binding protein</fullName>
    </submittedName>
</protein>
<reference evidence="2 3" key="1">
    <citation type="submission" date="2019-06" db="EMBL/GenBank/DDBJ databases">
        <title>Genome sequence of Deinococcus radiopugnans ATCC 19172.</title>
        <authorList>
            <person name="Maclea K.S."/>
            <person name="Maynard C.R."/>
        </authorList>
    </citation>
    <scope>NUCLEOTIDE SEQUENCE [LARGE SCALE GENOMIC DNA]</scope>
    <source>
        <strain evidence="2 3">ATCC 19172</strain>
    </source>
</reference>
<dbReference type="InterPro" id="IPR006059">
    <property type="entry name" value="SBP"/>
</dbReference>
<dbReference type="AlphaFoldDB" id="A0A5C4YD65"/>
<organism evidence="2 3">
    <name type="scientific">Deinococcus radiopugnans ATCC 19172</name>
    <dbReference type="NCBI Taxonomy" id="585398"/>
    <lineage>
        <taxon>Bacteria</taxon>
        <taxon>Thermotogati</taxon>
        <taxon>Deinococcota</taxon>
        <taxon>Deinococci</taxon>
        <taxon>Deinococcales</taxon>
        <taxon>Deinococcaceae</taxon>
        <taxon>Deinococcus</taxon>
    </lineage>
</organism>
<dbReference type="InterPro" id="IPR050490">
    <property type="entry name" value="Bact_solute-bd_prot1"/>
</dbReference>
<dbReference type="SUPFAM" id="SSF53850">
    <property type="entry name" value="Periplasmic binding protein-like II"/>
    <property type="match status" value="1"/>
</dbReference>
<dbReference type="Proteomes" id="UP000313988">
    <property type="component" value="Unassembled WGS sequence"/>
</dbReference>
<comment type="caution">
    <text evidence="2">The sequence shown here is derived from an EMBL/GenBank/DDBJ whole genome shotgun (WGS) entry which is preliminary data.</text>
</comment>
<evidence type="ECO:0000313" key="3">
    <source>
        <dbReference type="Proteomes" id="UP000313988"/>
    </source>
</evidence>
<dbReference type="PANTHER" id="PTHR43649">
    <property type="entry name" value="ARABINOSE-BINDING PROTEIN-RELATED"/>
    <property type="match status" value="1"/>
</dbReference>
<feature type="signal peptide" evidence="1">
    <location>
        <begin position="1"/>
        <end position="25"/>
    </location>
</feature>
<evidence type="ECO:0000256" key="1">
    <source>
        <dbReference type="SAM" id="SignalP"/>
    </source>
</evidence>
<dbReference type="Pfam" id="PF01547">
    <property type="entry name" value="SBP_bac_1"/>
    <property type="match status" value="1"/>
</dbReference>